<evidence type="ECO:0000313" key="3">
    <source>
        <dbReference type="Proteomes" id="UP000886523"/>
    </source>
</evidence>
<name>A0A9P6AHT5_9AGAM</name>
<accession>A0A9P6AHT5</accession>
<protein>
    <submittedName>
        <fullName evidence="2">Uncharacterized protein</fullName>
    </submittedName>
</protein>
<feature type="compositionally biased region" description="Polar residues" evidence="1">
    <location>
        <begin position="24"/>
        <end position="38"/>
    </location>
</feature>
<dbReference type="AlphaFoldDB" id="A0A9P6AHT5"/>
<dbReference type="EMBL" id="MU129126">
    <property type="protein sequence ID" value="KAF9506043.1"/>
    <property type="molecule type" value="Genomic_DNA"/>
</dbReference>
<dbReference type="Proteomes" id="UP000886523">
    <property type="component" value="Unassembled WGS sequence"/>
</dbReference>
<reference evidence="2" key="1">
    <citation type="journal article" date="2020" name="Nat. Commun.">
        <title>Large-scale genome sequencing of mycorrhizal fungi provides insights into the early evolution of symbiotic traits.</title>
        <authorList>
            <person name="Miyauchi S."/>
            <person name="Kiss E."/>
            <person name="Kuo A."/>
            <person name="Drula E."/>
            <person name="Kohler A."/>
            <person name="Sanchez-Garcia M."/>
            <person name="Morin E."/>
            <person name="Andreopoulos B."/>
            <person name="Barry K.W."/>
            <person name="Bonito G."/>
            <person name="Buee M."/>
            <person name="Carver A."/>
            <person name="Chen C."/>
            <person name="Cichocki N."/>
            <person name="Clum A."/>
            <person name="Culley D."/>
            <person name="Crous P.W."/>
            <person name="Fauchery L."/>
            <person name="Girlanda M."/>
            <person name="Hayes R.D."/>
            <person name="Keri Z."/>
            <person name="LaButti K."/>
            <person name="Lipzen A."/>
            <person name="Lombard V."/>
            <person name="Magnuson J."/>
            <person name="Maillard F."/>
            <person name="Murat C."/>
            <person name="Nolan M."/>
            <person name="Ohm R.A."/>
            <person name="Pangilinan J."/>
            <person name="Pereira M.F."/>
            <person name="Perotto S."/>
            <person name="Peter M."/>
            <person name="Pfister S."/>
            <person name="Riley R."/>
            <person name="Sitrit Y."/>
            <person name="Stielow J.B."/>
            <person name="Szollosi G."/>
            <person name="Zifcakova L."/>
            <person name="Stursova M."/>
            <person name="Spatafora J.W."/>
            <person name="Tedersoo L."/>
            <person name="Vaario L.M."/>
            <person name="Yamada A."/>
            <person name="Yan M."/>
            <person name="Wang P."/>
            <person name="Xu J."/>
            <person name="Bruns T."/>
            <person name="Baldrian P."/>
            <person name="Vilgalys R."/>
            <person name="Dunand C."/>
            <person name="Henrissat B."/>
            <person name="Grigoriev I.V."/>
            <person name="Hibbett D."/>
            <person name="Nagy L.G."/>
            <person name="Martin F.M."/>
        </authorList>
    </citation>
    <scope>NUCLEOTIDE SEQUENCE</scope>
    <source>
        <strain evidence="2">UP504</strain>
    </source>
</reference>
<feature type="compositionally biased region" description="Polar residues" evidence="1">
    <location>
        <begin position="62"/>
        <end position="71"/>
    </location>
</feature>
<keyword evidence="3" id="KW-1185">Reference proteome</keyword>
<organism evidence="2 3">
    <name type="scientific">Hydnum rufescens UP504</name>
    <dbReference type="NCBI Taxonomy" id="1448309"/>
    <lineage>
        <taxon>Eukaryota</taxon>
        <taxon>Fungi</taxon>
        <taxon>Dikarya</taxon>
        <taxon>Basidiomycota</taxon>
        <taxon>Agaricomycotina</taxon>
        <taxon>Agaricomycetes</taxon>
        <taxon>Cantharellales</taxon>
        <taxon>Hydnaceae</taxon>
        <taxon>Hydnum</taxon>
    </lineage>
</organism>
<evidence type="ECO:0000313" key="2">
    <source>
        <dbReference type="EMBL" id="KAF9506043.1"/>
    </source>
</evidence>
<sequence>MRTANHTPAAAGCHKRRSAKRNPSETITRPQSRTTTHQTKTRDDANPGRTTHPQKRVCGNFKPTNPINPQIKTHHPAEDTCENGNPPARRNPQEWKPTNPLSDDQPPYQVRTAQPRYQIVPHTHLGGEQRKLLLLQGKKGRD</sequence>
<comment type="caution">
    <text evidence="2">The sequence shown here is derived from an EMBL/GenBank/DDBJ whole genome shotgun (WGS) entry which is preliminary data.</text>
</comment>
<proteinExistence type="predicted"/>
<evidence type="ECO:0000256" key="1">
    <source>
        <dbReference type="SAM" id="MobiDB-lite"/>
    </source>
</evidence>
<gene>
    <name evidence="2" type="ORF">BS47DRAFT_1367627</name>
</gene>
<feature type="region of interest" description="Disordered" evidence="1">
    <location>
        <begin position="1"/>
        <end position="108"/>
    </location>
</feature>